<reference evidence="4" key="1">
    <citation type="submission" date="2025-08" db="UniProtKB">
        <authorList>
            <consortium name="Ensembl"/>
        </authorList>
    </citation>
    <scope>IDENTIFICATION</scope>
</reference>
<keyword evidence="1" id="KW-0325">Glycoprotein</keyword>
<dbReference type="InterPro" id="IPR013164">
    <property type="entry name" value="Cadherin_N"/>
</dbReference>
<proteinExistence type="predicted"/>
<evidence type="ECO:0000313" key="5">
    <source>
        <dbReference type="Proteomes" id="UP000264800"/>
    </source>
</evidence>
<organism evidence="4 5">
    <name type="scientific">Kryptolebias marmoratus</name>
    <name type="common">Mangrove killifish</name>
    <name type="synonym">Rivulus marmoratus</name>
    <dbReference type="NCBI Taxonomy" id="37003"/>
    <lineage>
        <taxon>Eukaryota</taxon>
        <taxon>Metazoa</taxon>
        <taxon>Chordata</taxon>
        <taxon>Craniata</taxon>
        <taxon>Vertebrata</taxon>
        <taxon>Euteleostomi</taxon>
        <taxon>Actinopterygii</taxon>
        <taxon>Neopterygii</taxon>
        <taxon>Teleostei</taxon>
        <taxon>Neoteleostei</taxon>
        <taxon>Acanthomorphata</taxon>
        <taxon>Ovalentaria</taxon>
        <taxon>Atherinomorphae</taxon>
        <taxon>Cyprinodontiformes</taxon>
        <taxon>Rivulidae</taxon>
        <taxon>Kryptolebias</taxon>
    </lineage>
</organism>
<sequence>MGNCTHRIRSWWLALNFSVMLSCVDPSSAQIKYSIPEEVKVGSVVGNVAKDLGLDINTLEERKFRKSLPATDKKVSFLTLLSPCSIIFEYKSHLHLLSIIIVFLRLS</sequence>
<dbReference type="Gene3D" id="2.60.40.60">
    <property type="entry name" value="Cadherins"/>
    <property type="match status" value="1"/>
</dbReference>
<dbReference type="GeneTree" id="ENSGT00940000177060"/>
<evidence type="ECO:0000256" key="1">
    <source>
        <dbReference type="ARBA" id="ARBA00023180"/>
    </source>
</evidence>
<name>A0A3Q3A8C9_KRYMA</name>
<evidence type="ECO:0000259" key="3">
    <source>
        <dbReference type="Pfam" id="PF08266"/>
    </source>
</evidence>
<evidence type="ECO:0000313" key="4">
    <source>
        <dbReference type="Ensembl" id="ENSKMAP00000012170.1"/>
    </source>
</evidence>
<dbReference type="PROSITE" id="PS51257">
    <property type="entry name" value="PROKAR_LIPOPROTEIN"/>
    <property type="match status" value="1"/>
</dbReference>
<dbReference type="Ensembl" id="ENSKMAT00000012354.1">
    <property type="protein sequence ID" value="ENSKMAP00000012170.1"/>
    <property type="gene ID" value="ENSKMAG00000009148.1"/>
</dbReference>
<keyword evidence="5" id="KW-1185">Reference proteome</keyword>
<feature type="domain" description="Cadherin N-terminal" evidence="3">
    <location>
        <begin position="30"/>
        <end position="66"/>
    </location>
</feature>
<evidence type="ECO:0000256" key="2">
    <source>
        <dbReference type="SAM" id="SignalP"/>
    </source>
</evidence>
<feature type="chain" id="PRO_5018730923" description="Cadherin N-terminal domain-containing protein" evidence="2">
    <location>
        <begin position="30"/>
        <end position="107"/>
    </location>
</feature>
<dbReference type="Pfam" id="PF08266">
    <property type="entry name" value="Cadherin_2"/>
    <property type="match status" value="1"/>
</dbReference>
<feature type="signal peptide" evidence="2">
    <location>
        <begin position="1"/>
        <end position="29"/>
    </location>
</feature>
<accession>A0A3Q3A8C9</accession>
<keyword evidence="2" id="KW-0732">Signal</keyword>
<reference evidence="4" key="2">
    <citation type="submission" date="2025-09" db="UniProtKB">
        <authorList>
            <consortium name="Ensembl"/>
        </authorList>
    </citation>
    <scope>IDENTIFICATION</scope>
</reference>
<protein>
    <recommendedName>
        <fullName evidence="3">Cadherin N-terminal domain-containing protein</fullName>
    </recommendedName>
</protein>
<dbReference type="Proteomes" id="UP000264800">
    <property type="component" value="Unplaced"/>
</dbReference>
<dbReference type="AlphaFoldDB" id="A0A3Q3A8C9"/>